<accession>A0A4S8RIA3</accession>
<name>A0A4S8RIA3_9HELO</name>
<reference evidence="1 2" key="1">
    <citation type="submission" date="2017-12" db="EMBL/GenBank/DDBJ databases">
        <title>Comparative genomics of Botrytis spp.</title>
        <authorList>
            <person name="Valero-Jimenez C.A."/>
            <person name="Tapia P."/>
            <person name="Veloso J."/>
            <person name="Silva-Moreno E."/>
            <person name="Staats M."/>
            <person name="Valdes J.H."/>
            <person name="Van Kan J.A.L."/>
        </authorList>
    </citation>
    <scope>NUCLEOTIDE SEQUENCE [LARGE SCALE GENOMIC DNA]</scope>
    <source>
        <strain evidence="1 2">MUCL435</strain>
    </source>
</reference>
<gene>
    <name evidence="1" type="ORF">BGAL_0053g00010</name>
</gene>
<protein>
    <submittedName>
        <fullName evidence="1">Uncharacterized protein</fullName>
    </submittedName>
</protein>
<dbReference type="AlphaFoldDB" id="A0A4S8RIA3"/>
<comment type="caution">
    <text evidence="1">The sequence shown here is derived from an EMBL/GenBank/DDBJ whole genome shotgun (WGS) entry which is preliminary data.</text>
</comment>
<organism evidence="1 2">
    <name type="scientific">Botrytis galanthina</name>
    <dbReference type="NCBI Taxonomy" id="278940"/>
    <lineage>
        <taxon>Eukaryota</taxon>
        <taxon>Fungi</taxon>
        <taxon>Dikarya</taxon>
        <taxon>Ascomycota</taxon>
        <taxon>Pezizomycotina</taxon>
        <taxon>Leotiomycetes</taxon>
        <taxon>Helotiales</taxon>
        <taxon>Sclerotiniaceae</taxon>
        <taxon>Botrytis</taxon>
    </lineage>
</organism>
<proteinExistence type="predicted"/>
<dbReference type="Proteomes" id="UP000308671">
    <property type="component" value="Unassembled WGS sequence"/>
</dbReference>
<keyword evidence="2" id="KW-1185">Reference proteome</keyword>
<dbReference type="EMBL" id="PQXL01000053">
    <property type="protein sequence ID" value="THV53334.1"/>
    <property type="molecule type" value="Genomic_DNA"/>
</dbReference>
<evidence type="ECO:0000313" key="2">
    <source>
        <dbReference type="Proteomes" id="UP000308671"/>
    </source>
</evidence>
<sequence length="97" mass="10244">MSIRNTSPGPQLSSHSASTESLIQFSAKIPREIVVSQDAAINVSQEASLVPSGPARYIISVTSERVPLGMTVFATYLALGGRVSQADMPRMLRAGIA</sequence>
<evidence type="ECO:0000313" key="1">
    <source>
        <dbReference type="EMBL" id="THV53334.1"/>
    </source>
</evidence>